<sequence length="691" mass="76816">MPRLLDQDDGVEKLTPDILSLPADVFLLVTDAILEAETLDMNQGVGKGLTIYDHIKFFGKGEFWWQSWDQVELNWGAFDRWKDLARFGATCKTLYLMVIPILYRSDAKYNYSSALMISARKGVLSGVLRSLEYGKADPNMDDHTLFFHWARVHGVSQKLPPLKISRECILPSLTPLHLACFYDHPEIVEALLNHQADINKRAHAWCTREIEGPYRPYDQDVMFGVTKREFVADKQTHSPMPLFGANALFFAFKATQYNCDCSGCTKWAFMEGLKEIKKDAIAHDAKAVMKGSHTWDIDTCDEEKPACSRCRRLKYVCPGYPDQWTLVLRQQDTHAKEHVRKRVEKAQRRRAEAGGGQLQGRNITSPPPAWTPFVGPETPSVYKFFTDYTSRSGIAYLTSLKDCYALQPASCLSNAIHAAALASVARQRSEVGLMDRARLTYGKAIREVNRAIKDESLLADLFTTSYMIPPLWFELEAFINSLGRGSLLDPLVRRAVDIKIRFMSATLGQASDSLTDIARSGVSVAQDLQDAANNINFDPKFDGPPPAVFNALISISSATHAAVARCLYLTVRLHIFDIISKAASDSFDDMSMHLDQQLLSMPAAAPSLVNELGKALGCDGGSTQDGPGVGMLVFSLLWPMTAMLQSHLVDEYSKGWVAWRLRELGAACGFGLAETIVSQMMPSGAQIESAT</sequence>
<evidence type="ECO:0008006" key="6">
    <source>
        <dbReference type="Google" id="ProtNLM"/>
    </source>
</evidence>
<name>A0A9P5ES66_COLSI</name>
<organism evidence="4 5">
    <name type="scientific">Colletotrichum siamense</name>
    <name type="common">Anthracnose fungus</name>
    <dbReference type="NCBI Taxonomy" id="690259"/>
    <lineage>
        <taxon>Eukaryota</taxon>
        <taxon>Fungi</taxon>
        <taxon>Dikarya</taxon>
        <taxon>Ascomycota</taxon>
        <taxon>Pezizomycotina</taxon>
        <taxon>Sordariomycetes</taxon>
        <taxon>Hypocreomycetidae</taxon>
        <taxon>Glomerellales</taxon>
        <taxon>Glomerellaceae</taxon>
        <taxon>Colletotrichum</taxon>
        <taxon>Colletotrichum gloeosporioides species complex</taxon>
    </lineage>
</organism>
<evidence type="ECO:0000313" key="5">
    <source>
        <dbReference type="Proteomes" id="UP000711996"/>
    </source>
</evidence>
<evidence type="ECO:0000313" key="4">
    <source>
        <dbReference type="EMBL" id="KAF4858502.1"/>
    </source>
</evidence>
<dbReference type="CDD" id="cd00067">
    <property type="entry name" value="GAL4"/>
    <property type="match status" value="1"/>
</dbReference>
<comment type="caution">
    <text evidence="4">The sequence shown here is derived from an EMBL/GenBank/DDBJ whole genome shotgun (WGS) entry which is preliminary data.</text>
</comment>
<dbReference type="GO" id="GO:0008270">
    <property type="term" value="F:zinc ion binding"/>
    <property type="evidence" value="ECO:0007669"/>
    <property type="project" value="InterPro"/>
</dbReference>
<feature type="region of interest" description="Disordered" evidence="3">
    <location>
        <begin position="350"/>
        <end position="369"/>
    </location>
</feature>
<keyword evidence="2" id="KW-0040">ANK repeat</keyword>
<protein>
    <recommendedName>
        <fullName evidence="6">Ankyrin repeat protein</fullName>
    </recommendedName>
</protein>
<proteinExistence type="predicted"/>
<dbReference type="OrthoDB" id="4491390at2759"/>
<dbReference type="PROSITE" id="PS50088">
    <property type="entry name" value="ANK_REPEAT"/>
    <property type="match status" value="1"/>
</dbReference>
<dbReference type="Pfam" id="PF00023">
    <property type="entry name" value="Ank"/>
    <property type="match status" value="1"/>
</dbReference>
<keyword evidence="1" id="KW-0539">Nucleus</keyword>
<dbReference type="InterPro" id="IPR001138">
    <property type="entry name" value="Zn2Cys6_DnaBD"/>
</dbReference>
<keyword evidence="5" id="KW-1185">Reference proteome</keyword>
<reference evidence="4" key="1">
    <citation type="submission" date="2019-06" db="EMBL/GenBank/DDBJ databases">
        <authorList>
            <person name="Gan P."/>
            <person name="Shirasu K."/>
        </authorList>
    </citation>
    <scope>NUCLEOTIDE SEQUENCE [LARGE SCALE GENOMIC DNA]</scope>
    <source>
        <strain evidence="4">CAD2</strain>
    </source>
</reference>
<evidence type="ECO:0000256" key="3">
    <source>
        <dbReference type="SAM" id="MobiDB-lite"/>
    </source>
</evidence>
<dbReference type="InterPro" id="IPR036770">
    <property type="entry name" value="Ankyrin_rpt-contain_sf"/>
</dbReference>
<feature type="repeat" description="ANK" evidence="2">
    <location>
        <begin position="171"/>
        <end position="203"/>
    </location>
</feature>
<dbReference type="PANTHER" id="PTHR38791:SF12">
    <property type="entry name" value="TRANSCRIPTION FACTOR DOMAIN-CONTAINING PROTEIN-RELATED"/>
    <property type="match status" value="1"/>
</dbReference>
<gene>
    <name evidence="4" type="ORF">CGCSCA2_v007141</name>
</gene>
<dbReference type="AlphaFoldDB" id="A0A9P5ES66"/>
<dbReference type="EMBL" id="QPMT01000020">
    <property type="protein sequence ID" value="KAF4858502.1"/>
    <property type="molecule type" value="Genomic_DNA"/>
</dbReference>
<dbReference type="Proteomes" id="UP000711996">
    <property type="component" value="Unassembled WGS sequence"/>
</dbReference>
<dbReference type="SMART" id="SM00248">
    <property type="entry name" value="ANK"/>
    <property type="match status" value="2"/>
</dbReference>
<dbReference type="Gene3D" id="1.25.40.20">
    <property type="entry name" value="Ankyrin repeat-containing domain"/>
    <property type="match status" value="1"/>
</dbReference>
<dbReference type="PROSITE" id="PS50297">
    <property type="entry name" value="ANK_REP_REGION"/>
    <property type="match status" value="1"/>
</dbReference>
<dbReference type="GO" id="GO:0000981">
    <property type="term" value="F:DNA-binding transcription factor activity, RNA polymerase II-specific"/>
    <property type="evidence" value="ECO:0007669"/>
    <property type="project" value="InterPro"/>
</dbReference>
<evidence type="ECO:0000256" key="1">
    <source>
        <dbReference type="ARBA" id="ARBA00023242"/>
    </source>
</evidence>
<evidence type="ECO:0000256" key="2">
    <source>
        <dbReference type="PROSITE-ProRule" id="PRU00023"/>
    </source>
</evidence>
<dbReference type="SUPFAM" id="SSF48403">
    <property type="entry name" value="Ankyrin repeat"/>
    <property type="match status" value="1"/>
</dbReference>
<dbReference type="InterPro" id="IPR002110">
    <property type="entry name" value="Ankyrin_rpt"/>
</dbReference>
<accession>A0A9P5ES66</accession>
<dbReference type="PANTHER" id="PTHR38791">
    <property type="entry name" value="ZN(II)2CYS6 TRANSCRIPTION FACTOR (EUROFUNG)-RELATED-RELATED"/>
    <property type="match status" value="1"/>
</dbReference>
<dbReference type="InterPro" id="IPR053175">
    <property type="entry name" value="DHMBA_Reg_Transcription_Factor"/>
</dbReference>